<comment type="similarity">
    <text evidence="1">Belongs to the acetyl-CoA hydrolase/transferase family.</text>
</comment>
<evidence type="ECO:0000259" key="4">
    <source>
        <dbReference type="Pfam" id="PF02550"/>
    </source>
</evidence>
<dbReference type="InterPro" id="IPR003702">
    <property type="entry name" value="ActCoA_hydro_N"/>
</dbReference>
<dbReference type="Pfam" id="PF13336">
    <property type="entry name" value="AcetylCoA_hyd_C"/>
    <property type="match status" value="1"/>
</dbReference>
<evidence type="ECO:0000256" key="3">
    <source>
        <dbReference type="SAM" id="MobiDB-lite"/>
    </source>
</evidence>
<accession>A0A5N0VB45</accession>
<evidence type="ECO:0000313" key="7">
    <source>
        <dbReference type="Proteomes" id="UP000319769"/>
    </source>
</evidence>
<sequence length="405" mass="41954">MPGFSILDHIRPGDHVAVAEAAAEPRELVGHLLAAAGKLDPLTVLCGYSLNEAWQTVQPGRPAVKSYAAHGSLRKLAAAGALEILPCHLSSLARYIRNGTLPVDVVLVQLPPADEDGYHSLGPSIGYLADAMRKARVILAEINPNAPKTTSSPRIHRDRITAAIRSESPLPTSPSRAAGPAEKAIGAIVADLVPDGASLQLGIGAVPGEIAGALRERSGLRVRSALIGDWLLELVDNGAVDVGAAGACLTGMALGSRRLYDFVDHNAGVEFVAPGELLDPAALASCDPFVVVNSALQVDLYGQVNAEALGGRYLGAVGGQVDLFRAARLARSGLAVVALPSTDPSGTRSSIVPQLDGPTTSPQSDIDIVATEYGLADLRATTAAERARRLVAIAAPEHREALRGS</sequence>
<dbReference type="SUPFAM" id="SSF100950">
    <property type="entry name" value="NagB/RpiA/CoA transferase-like"/>
    <property type="match status" value="2"/>
</dbReference>
<dbReference type="PANTHER" id="PTHR21432:SF20">
    <property type="entry name" value="ACETYL-COA HYDROLASE"/>
    <property type="match status" value="1"/>
</dbReference>
<keyword evidence="7" id="KW-1185">Reference proteome</keyword>
<evidence type="ECO:0000256" key="2">
    <source>
        <dbReference type="ARBA" id="ARBA00022679"/>
    </source>
</evidence>
<dbReference type="Proteomes" id="UP000319769">
    <property type="component" value="Unassembled WGS sequence"/>
</dbReference>
<feature type="domain" description="Acetyl-CoA hydrolase/transferase N-terminal" evidence="4">
    <location>
        <begin position="66"/>
        <end position="160"/>
    </location>
</feature>
<dbReference type="Gene3D" id="3.40.1080.10">
    <property type="entry name" value="Glutaconate Coenzyme A-transferase"/>
    <property type="match status" value="1"/>
</dbReference>
<reference evidence="6" key="1">
    <citation type="submission" date="2019-09" db="EMBL/GenBank/DDBJ databases">
        <authorList>
            <person name="Teo W.F.A."/>
            <person name="Duangmal K."/>
        </authorList>
    </citation>
    <scope>NUCLEOTIDE SEQUENCE [LARGE SCALE GENOMIC DNA]</scope>
    <source>
        <strain evidence="6">K81G1</strain>
    </source>
</reference>
<evidence type="ECO:0000313" key="6">
    <source>
        <dbReference type="EMBL" id="KAA9163265.1"/>
    </source>
</evidence>
<evidence type="ECO:0000256" key="1">
    <source>
        <dbReference type="ARBA" id="ARBA00009632"/>
    </source>
</evidence>
<keyword evidence="6" id="KW-0489">Methyltransferase</keyword>
<keyword evidence="2" id="KW-0808">Transferase</keyword>
<comment type="caution">
    <text evidence="6">The sequence shown here is derived from an EMBL/GenBank/DDBJ whole genome shotgun (WGS) entry which is preliminary data.</text>
</comment>
<dbReference type="PANTHER" id="PTHR21432">
    <property type="entry name" value="ACETYL-COA HYDROLASE-RELATED"/>
    <property type="match status" value="1"/>
</dbReference>
<feature type="domain" description="Acetyl-CoA hydrolase/transferase C-terminal" evidence="5">
    <location>
        <begin position="255"/>
        <end position="403"/>
    </location>
</feature>
<dbReference type="EMBL" id="VMNW02000010">
    <property type="protein sequence ID" value="KAA9163265.1"/>
    <property type="molecule type" value="Genomic_DNA"/>
</dbReference>
<proteinExistence type="inferred from homology"/>
<dbReference type="AlphaFoldDB" id="A0A5N0VB45"/>
<dbReference type="InterPro" id="IPR037171">
    <property type="entry name" value="NagB/RpiA_transferase-like"/>
</dbReference>
<gene>
    <name evidence="6" type="ORF">FPZ12_009700</name>
</gene>
<dbReference type="OrthoDB" id="9801795at2"/>
<organism evidence="6 7">
    <name type="scientific">Amycolatopsis acidicola</name>
    <dbReference type="NCBI Taxonomy" id="2596893"/>
    <lineage>
        <taxon>Bacteria</taxon>
        <taxon>Bacillati</taxon>
        <taxon>Actinomycetota</taxon>
        <taxon>Actinomycetes</taxon>
        <taxon>Pseudonocardiales</taxon>
        <taxon>Pseudonocardiaceae</taxon>
        <taxon>Amycolatopsis</taxon>
    </lineage>
</organism>
<dbReference type="GO" id="GO:0032259">
    <property type="term" value="P:methylation"/>
    <property type="evidence" value="ECO:0007669"/>
    <property type="project" value="UniProtKB-KW"/>
</dbReference>
<dbReference type="Gene3D" id="3.40.1080.20">
    <property type="entry name" value="Acetyl-CoA hydrolase/transferase C-terminal domain"/>
    <property type="match status" value="1"/>
</dbReference>
<dbReference type="GO" id="GO:0008168">
    <property type="term" value="F:methyltransferase activity"/>
    <property type="evidence" value="ECO:0007669"/>
    <property type="project" value="UniProtKB-KW"/>
</dbReference>
<feature type="region of interest" description="Disordered" evidence="3">
    <location>
        <begin position="343"/>
        <end position="363"/>
    </location>
</feature>
<name>A0A5N0VB45_9PSEU</name>
<dbReference type="GO" id="GO:0006083">
    <property type="term" value="P:acetate metabolic process"/>
    <property type="evidence" value="ECO:0007669"/>
    <property type="project" value="InterPro"/>
</dbReference>
<protein>
    <submittedName>
        <fullName evidence="6">Methyltransferase</fullName>
    </submittedName>
</protein>
<dbReference type="InterPro" id="IPR046433">
    <property type="entry name" value="ActCoA_hydro"/>
</dbReference>
<dbReference type="InterPro" id="IPR026888">
    <property type="entry name" value="AcetylCoA_hyd_C"/>
</dbReference>
<dbReference type="GO" id="GO:0008775">
    <property type="term" value="F:acetate CoA-transferase activity"/>
    <property type="evidence" value="ECO:0007669"/>
    <property type="project" value="InterPro"/>
</dbReference>
<evidence type="ECO:0000259" key="5">
    <source>
        <dbReference type="Pfam" id="PF13336"/>
    </source>
</evidence>
<dbReference type="RefSeq" id="WP_144750769.1">
    <property type="nucleotide sequence ID" value="NZ_VMNW02000010.1"/>
</dbReference>
<dbReference type="Pfam" id="PF02550">
    <property type="entry name" value="AcetylCoA_hydro"/>
    <property type="match status" value="1"/>
</dbReference>
<dbReference type="InterPro" id="IPR038460">
    <property type="entry name" value="AcetylCoA_hyd_C_sf"/>
</dbReference>
<dbReference type="Gene3D" id="3.30.750.70">
    <property type="entry name" value="4-hydroxybutyrate coenzyme like domains"/>
    <property type="match status" value="1"/>
</dbReference>